<organism evidence="2 3">
    <name type="scientific">Adineta ricciae</name>
    <name type="common">Rotifer</name>
    <dbReference type="NCBI Taxonomy" id="249248"/>
    <lineage>
        <taxon>Eukaryota</taxon>
        <taxon>Metazoa</taxon>
        <taxon>Spiralia</taxon>
        <taxon>Gnathifera</taxon>
        <taxon>Rotifera</taxon>
        <taxon>Eurotatoria</taxon>
        <taxon>Bdelloidea</taxon>
        <taxon>Adinetida</taxon>
        <taxon>Adinetidae</taxon>
        <taxon>Adineta</taxon>
    </lineage>
</organism>
<dbReference type="Proteomes" id="UP000663828">
    <property type="component" value="Unassembled WGS sequence"/>
</dbReference>
<evidence type="ECO:0000313" key="2">
    <source>
        <dbReference type="EMBL" id="CAF1685950.1"/>
    </source>
</evidence>
<keyword evidence="1" id="KW-0472">Membrane</keyword>
<dbReference type="EMBL" id="CAJNOR010016804">
    <property type="protein sequence ID" value="CAF1685950.1"/>
    <property type="molecule type" value="Genomic_DNA"/>
</dbReference>
<feature type="non-terminal residue" evidence="2">
    <location>
        <position position="134"/>
    </location>
</feature>
<evidence type="ECO:0000256" key="1">
    <source>
        <dbReference type="SAM" id="Phobius"/>
    </source>
</evidence>
<keyword evidence="1" id="KW-0812">Transmembrane</keyword>
<sequence>GVIGDVTNDGVFSTGVGIWCGAFTLAAGIFILIIRWMKSIRRWSFIAFIASIVAAVFSIIELGINAKRVDLARSAGLFDVNDSRVKSLGGLPAAQLAFAIVLFLLCLAFIALWIYVKIQIKGQMSRRQFGPRRI</sequence>
<feature type="transmembrane region" description="Helical" evidence="1">
    <location>
        <begin position="16"/>
        <end position="36"/>
    </location>
</feature>
<name>A0A816HCL5_ADIRI</name>
<gene>
    <name evidence="2" type="ORF">XAT740_LOCUS61924</name>
</gene>
<accession>A0A816HCL5</accession>
<keyword evidence="3" id="KW-1185">Reference proteome</keyword>
<proteinExistence type="predicted"/>
<reference evidence="2" key="1">
    <citation type="submission" date="2021-02" db="EMBL/GenBank/DDBJ databases">
        <authorList>
            <person name="Nowell W R."/>
        </authorList>
    </citation>
    <scope>NUCLEOTIDE SEQUENCE</scope>
</reference>
<feature type="transmembrane region" description="Helical" evidence="1">
    <location>
        <begin position="93"/>
        <end position="116"/>
    </location>
</feature>
<evidence type="ECO:0000313" key="3">
    <source>
        <dbReference type="Proteomes" id="UP000663828"/>
    </source>
</evidence>
<feature type="transmembrane region" description="Helical" evidence="1">
    <location>
        <begin position="43"/>
        <end position="64"/>
    </location>
</feature>
<keyword evidence="1" id="KW-1133">Transmembrane helix</keyword>
<comment type="caution">
    <text evidence="2">The sequence shown here is derived from an EMBL/GenBank/DDBJ whole genome shotgun (WGS) entry which is preliminary data.</text>
</comment>
<protein>
    <submittedName>
        <fullName evidence="2">Uncharacterized protein</fullName>
    </submittedName>
</protein>
<dbReference type="AlphaFoldDB" id="A0A816HCL5"/>